<dbReference type="InterPro" id="IPR015422">
    <property type="entry name" value="PyrdxlP-dep_Trfase_small"/>
</dbReference>
<protein>
    <recommendedName>
        <fullName evidence="7">Aminotransferase</fullName>
        <ecNumber evidence="7">2.6.1.-</ecNumber>
    </recommendedName>
</protein>
<dbReference type="SUPFAM" id="SSF53383">
    <property type="entry name" value="PLP-dependent transferases"/>
    <property type="match status" value="1"/>
</dbReference>
<dbReference type="GO" id="GO:0030170">
    <property type="term" value="F:pyridoxal phosphate binding"/>
    <property type="evidence" value="ECO:0007669"/>
    <property type="project" value="InterPro"/>
</dbReference>
<evidence type="ECO:0000256" key="5">
    <source>
        <dbReference type="ARBA" id="ARBA00022898"/>
    </source>
</evidence>
<accession>A0A8J2VKG0</accession>
<dbReference type="CDD" id="cd00609">
    <property type="entry name" value="AAT_like"/>
    <property type="match status" value="1"/>
</dbReference>
<dbReference type="Proteomes" id="UP000602745">
    <property type="component" value="Unassembled WGS sequence"/>
</dbReference>
<dbReference type="PANTHER" id="PTHR46383:SF1">
    <property type="entry name" value="ASPARTATE AMINOTRANSFERASE"/>
    <property type="match status" value="1"/>
</dbReference>
<comment type="catalytic activity">
    <reaction evidence="6">
        <text>L-aspartate + 2-oxoglutarate = oxaloacetate + L-glutamate</text>
        <dbReference type="Rhea" id="RHEA:21824"/>
        <dbReference type="ChEBI" id="CHEBI:16452"/>
        <dbReference type="ChEBI" id="CHEBI:16810"/>
        <dbReference type="ChEBI" id="CHEBI:29985"/>
        <dbReference type="ChEBI" id="CHEBI:29991"/>
        <dbReference type="EC" id="2.6.1.1"/>
    </reaction>
</comment>
<dbReference type="Gene3D" id="3.90.1150.10">
    <property type="entry name" value="Aspartate Aminotransferase, domain 1"/>
    <property type="match status" value="1"/>
</dbReference>
<keyword evidence="4 7" id="KW-0808">Transferase</keyword>
<organism evidence="9 10">
    <name type="scientific">Agaricicola taiwanensis</name>
    <dbReference type="NCBI Taxonomy" id="591372"/>
    <lineage>
        <taxon>Bacteria</taxon>
        <taxon>Pseudomonadati</taxon>
        <taxon>Pseudomonadota</taxon>
        <taxon>Alphaproteobacteria</taxon>
        <taxon>Rhodobacterales</taxon>
        <taxon>Paracoccaceae</taxon>
        <taxon>Agaricicola</taxon>
    </lineage>
</organism>
<comment type="caution">
    <text evidence="9">The sequence shown here is derived from an EMBL/GenBank/DDBJ whole genome shotgun (WGS) entry which is preliminary data.</text>
</comment>
<dbReference type="PANTHER" id="PTHR46383">
    <property type="entry name" value="ASPARTATE AMINOTRANSFERASE"/>
    <property type="match status" value="1"/>
</dbReference>
<dbReference type="InterPro" id="IPR004839">
    <property type="entry name" value="Aminotransferase_I/II_large"/>
</dbReference>
<evidence type="ECO:0000256" key="3">
    <source>
        <dbReference type="ARBA" id="ARBA00022576"/>
    </source>
</evidence>
<dbReference type="GO" id="GO:0004069">
    <property type="term" value="F:L-aspartate:2-oxoglutarate aminotransferase activity"/>
    <property type="evidence" value="ECO:0007669"/>
    <property type="project" value="UniProtKB-EC"/>
</dbReference>
<keyword evidence="10" id="KW-1185">Reference proteome</keyword>
<comment type="cofactor">
    <cofactor evidence="1 7">
        <name>pyridoxal 5'-phosphate</name>
        <dbReference type="ChEBI" id="CHEBI:597326"/>
    </cofactor>
</comment>
<dbReference type="Pfam" id="PF00155">
    <property type="entry name" value="Aminotran_1_2"/>
    <property type="match status" value="1"/>
</dbReference>
<gene>
    <name evidence="9" type="primary">aspC</name>
    <name evidence="9" type="ORF">GCM10007276_01690</name>
</gene>
<dbReference type="PROSITE" id="PS00105">
    <property type="entry name" value="AA_TRANSFER_CLASS_1"/>
    <property type="match status" value="1"/>
</dbReference>
<dbReference type="AlphaFoldDB" id="A0A8J2VKG0"/>
<evidence type="ECO:0000313" key="10">
    <source>
        <dbReference type="Proteomes" id="UP000602745"/>
    </source>
</evidence>
<dbReference type="EMBL" id="BMCP01000001">
    <property type="protein sequence ID" value="GGE28165.1"/>
    <property type="molecule type" value="Genomic_DNA"/>
</dbReference>
<dbReference type="Gene3D" id="3.40.640.10">
    <property type="entry name" value="Type I PLP-dependent aspartate aminotransferase-like (Major domain)"/>
    <property type="match status" value="1"/>
</dbReference>
<dbReference type="InterPro" id="IPR015424">
    <property type="entry name" value="PyrdxlP-dep_Trfase"/>
</dbReference>
<dbReference type="RefSeq" id="WP_188407787.1">
    <property type="nucleotide sequence ID" value="NZ_BMCP01000001.1"/>
</dbReference>
<evidence type="ECO:0000256" key="7">
    <source>
        <dbReference type="RuleBase" id="RU000481"/>
    </source>
</evidence>
<dbReference type="InterPro" id="IPR015421">
    <property type="entry name" value="PyrdxlP-dep_Trfase_major"/>
</dbReference>
<dbReference type="InterPro" id="IPR004838">
    <property type="entry name" value="NHTrfase_class1_PyrdxlP-BS"/>
</dbReference>
<reference evidence="9" key="1">
    <citation type="journal article" date="2014" name="Int. J. Syst. Evol. Microbiol.">
        <title>Complete genome sequence of Corynebacterium casei LMG S-19264T (=DSM 44701T), isolated from a smear-ripened cheese.</title>
        <authorList>
            <consortium name="US DOE Joint Genome Institute (JGI-PGF)"/>
            <person name="Walter F."/>
            <person name="Albersmeier A."/>
            <person name="Kalinowski J."/>
            <person name="Ruckert C."/>
        </authorList>
    </citation>
    <scope>NUCLEOTIDE SEQUENCE</scope>
    <source>
        <strain evidence="9">CCM 7684</strain>
    </source>
</reference>
<evidence type="ECO:0000256" key="1">
    <source>
        <dbReference type="ARBA" id="ARBA00001933"/>
    </source>
</evidence>
<dbReference type="GO" id="GO:0006520">
    <property type="term" value="P:amino acid metabolic process"/>
    <property type="evidence" value="ECO:0007669"/>
    <property type="project" value="InterPro"/>
</dbReference>
<evidence type="ECO:0000256" key="2">
    <source>
        <dbReference type="ARBA" id="ARBA00007441"/>
    </source>
</evidence>
<evidence type="ECO:0000259" key="8">
    <source>
        <dbReference type="Pfam" id="PF00155"/>
    </source>
</evidence>
<feature type="domain" description="Aminotransferase class I/classII large" evidence="8">
    <location>
        <begin position="35"/>
        <end position="377"/>
    </location>
</feature>
<comment type="similarity">
    <text evidence="2 7">Belongs to the class-I pyridoxal-phosphate-dependent aminotransferase family.</text>
</comment>
<reference evidence="9" key="2">
    <citation type="submission" date="2020-09" db="EMBL/GenBank/DDBJ databases">
        <authorList>
            <person name="Sun Q."/>
            <person name="Sedlacek I."/>
        </authorList>
    </citation>
    <scope>NUCLEOTIDE SEQUENCE</scope>
    <source>
        <strain evidence="9">CCM 7684</strain>
    </source>
</reference>
<proteinExistence type="inferred from homology"/>
<name>A0A8J2VKG0_9RHOB</name>
<keyword evidence="5" id="KW-0663">Pyridoxal phosphate</keyword>
<dbReference type="EC" id="2.6.1.-" evidence="7"/>
<evidence type="ECO:0000256" key="6">
    <source>
        <dbReference type="ARBA" id="ARBA00049185"/>
    </source>
</evidence>
<dbReference type="InterPro" id="IPR050596">
    <property type="entry name" value="AspAT/PAT-like"/>
</dbReference>
<sequence>MLSAPQLSARVSSLKPSATVELTERVRVARASGRKILGLSSGDPNIDTDPRIIEAATRAMHDGDTHYGPSAGSLALRDAIVERESRLSGATYDPADIIVTPGGKFALMAALMAMVDADDEVIVPVPGWVSYGPCVRMCGGRPVPLAMLDTIDVEALARAITPRTKAIILNSPVNPTARVLPEAELRQVAELARKHGFWIIFDQVYRDLIHDGTFPSMQGIEGMRERTFVVDSMSKTFGMTGWRLGYLALPPGASKAVVKFIQHSIYCVPGFIQAAGLEALRLYDQIVPGYRATFEARQKRTAARLNGIEGISCPLPEATFYLFPAIAGDDIEIARHWLDTVDVAVLPGSSFGEAGAGHLRLSVTCSDADLDEALARIEQAGLPSKNQPKTIGVQR</sequence>
<evidence type="ECO:0000256" key="4">
    <source>
        <dbReference type="ARBA" id="ARBA00022679"/>
    </source>
</evidence>
<keyword evidence="3 7" id="KW-0032">Aminotransferase</keyword>
<evidence type="ECO:0000313" key="9">
    <source>
        <dbReference type="EMBL" id="GGE28165.1"/>
    </source>
</evidence>